<protein>
    <submittedName>
        <fullName evidence="1">Uncharacterized protein</fullName>
    </submittedName>
</protein>
<name>A0AAX3EGU5_PAEUR</name>
<dbReference type="AlphaFoldDB" id="A0AAX3EGU5"/>
<gene>
    <name evidence="1" type="ORF">NL394_17655</name>
</gene>
<dbReference type="EMBL" id="CP101185">
    <property type="protein sequence ID" value="UYV96853.1"/>
    <property type="molecule type" value="Genomic_DNA"/>
</dbReference>
<proteinExistence type="predicted"/>
<reference evidence="1" key="1">
    <citation type="submission" date="2022-07" db="EMBL/GenBank/DDBJ databases">
        <authorList>
            <person name="Wu T."/>
        </authorList>
    </citation>
    <scope>NUCLEOTIDE SEQUENCE</scope>
    <source>
        <strain evidence="1">SD-1</strain>
    </source>
</reference>
<dbReference type="RefSeq" id="WP_262275944.1">
    <property type="nucleotide sequence ID" value="NZ_CP101180.1"/>
</dbReference>
<evidence type="ECO:0000313" key="1">
    <source>
        <dbReference type="EMBL" id="UYV96853.1"/>
    </source>
</evidence>
<dbReference type="Proteomes" id="UP001163293">
    <property type="component" value="Chromosome"/>
</dbReference>
<organism evidence="1 2">
    <name type="scientific">Paenarthrobacter ureafaciens</name>
    <dbReference type="NCBI Taxonomy" id="37931"/>
    <lineage>
        <taxon>Bacteria</taxon>
        <taxon>Bacillati</taxon>
        <taxon>Actinomycetota</taxon>
        <taxon>Actinomycetes</taxon>
        <taxon>Micrococcales</taxon>
        <taxon>Micrococcaceae</taxon>
        <taxon>Paenarthrobacter</taxon>
    </lineage>
</organism>
<keyword evidence="2" id="KW-1185">Reference proteome</keyword>
<sequence>MSRNKGCMFSRIINEGDPQDQEAIHNLLNSTKSNTDIARDFTEAGHPMSEHAVRRHRKSDCSCGWL</sequence>
<accession>A0AAX3EGU5</accession>
<evidence type="ECO:0000313" key="2">
    <source>
        <dbReference type="Proteomes" id="UP001163293"/>
    </source>
</evidence>